<evidence type="ECO:0000313" key="2">
    <source>
        <dbReference type="EMBL" id="MBA4654821.1"/>
    </source>
</evidence>
<sequence>MSTAAAPQLARPKRPSSAATRWRSSVKGTGQSFNAPDRSHFTDSHLRGFTSPKWTPWRRVLMLLPPPFLSPPLLPLPSSPPPLSLRISTMWGMKMRPMTMRTTVMRIMLRIRVVTIQGGISIESIIGMGCESRSLGIPILPLPLDLGFDR</sequence>
<feature type="compositionally biased region" description="Basic and acidic residues" evidence="1">
    <location>
        <begin position="37"/>
        <end position="46"/>
    </location>
</feature>
<feature type="region of interest" description="Disordered" evidence="1">
    <location>
        <begin position="1"/>
        <end position="47"/>
    </location>
</feature>
<protein>
    <submittedName>
        <fullName evidence="2">Uncharacterized protein</fullName>
    </submittedName>
</protein>
<accession>A0A7C9DY23</accession>
<feature type="compositionally biased region" description="Polar residues" evidence="1">
    <location>
        <begin position="17"/>
        <end position="34"/>
    </location>
</feature>
<proteinExistence type="predicted"/>
<dbReference type="EMBL" id="GISG01184913">
    <property type="protein sequence ID" value="MBA4654821.1"/>
    <property type="molecule type" value="Transcribed_RNA"/>
</dbReference>
<name>A0A7C9DY23_OPUST</name>
<reference evidence="2" key="1">
    <citation type="journal article" date="2013" name="J. Plant Res.">
        <title>Effect of fungi and light on seed germination of three Opuntia species from semiarid lands of central Mexico.</title>
        <authorList>
            <person name="Delgado-Sanchez P."/>
            <person name="Jimenez-Bremont J.F."/>
            <person name="Guerrero-Gonzalez Mde L."/>
            <person name="Flores J."/>
        </authorList>
    </citation>
    <scope>NUCLEOTIDE SEQUENCE</scope>
    <source>
        <tissue evidence="2">Cladode</tissue>
    </source>
</reference>
<dbReference type="AlphaFoldDB" id="A0A7C9DY23"/>
<evidence type="ECO:0000256" key="1">
    <source>
        <dbReference type="SAM" id="MobiDB-lite"/>
    </source>
</evidence>
<reference evidence="2" key="2">
    <citation type="submission" date="2020-07" db="EMBL/GenBank/DDBJ databases">
        <authorList>
            <person name="Vera ALvarez R."/>
            <person name="Arias-Moreno D.M."/>
            <person name="Jimenez-Jacinto V."/>
            <person name="Jimenez-Bremont J.F."/>
            <person name="Swaminathan K."/>
            <person name="Moose S.P."/>
            <person name="Guerrero-Gonzalez M.L."/>
            <person name="Marino-Ramirez L."/>
            <person name="Landsman D."/>
            <person name="Rodriguez-Kessler M."/>
            <person name="Delgado-Sanchez P."/>
        </authorList>
    </citation>
    <scope>NUCLEOTIDE SEQUENCE</scope>
    <source>
        <tissue evidence="2">Cladode</tissue>
    </source>
</reference>
<organism evidence="2">
    <name type="scientific">Opuntia streptacantha</name>
    <name type="common">Prickly pear cactus</name>
    <name type="synonym">Opuntia cardona</name>
    <dbReference type="NCBI Taxonomy" id="393608"/>
    <lineage>
        <taxon>Eukaryota</taxon>
        <taxon>Viridiplantae</taxon>
        <taxon>Streptophyta</taxon>
        <taxon>Embryophyta</taxon>
        <taxon>Tracheophyta</taxon>
        <taxon>Spermatophyta</taxon>
        <taxon>Magnoliopsida</taxon>
        <taxon>eudicotyledons</taxon>
        <taxon>Gunneridae</taxon>
        <taxon>Pentapetalae</taxon>
        <taxon>Caryophyllales</taxon>
        <taxon>Cactineae</taxon>
        <taxon>Cactaceae</taxon>
        <taxon>Opuntioideae</taxon>
        <taxon>Opuntia</taxon>
    </lineage>
</organism>